<protein>
    <submittedName>
        <fullName evidence="1">Uncharacterized protein</fullName>
    </submittedName>
</protein>
<evidence type="ECO:0000313" key="2">
    <source>
        <dbReference type="Proteomes" id="UP001560019"/>
    </source>
</evidence>
<name>A0ABV3XUL9_9RHOB</name>
<evidence type="ECO:0000313" key="1">
    <source>
        <dbReference type="EMBL" id="MEX5728485.1"/>
    </source>
</evidence>
<dbReference type="EMBL" id="JBEHHI010000002">
    <property type="protein sequence ID" value="MEX5728485.1"/>
    <property type="molecule type" value="Genomic_DNA"/>
</dbReference>
<dbReference type="RefSeq" id="WP_125403153.1">
    <property type="nucleotide sequence ID" value="NZ_JBEHHI010000002.1"/>
</dbReference>
<sequence length="84" mass="9550">MTHRDFEGFEEYSRRVAAATEAGSPDWARLPQSRDVMFDEGGKLYFTGIPCKNGHVSPRDGNRNCTQCSVANMRAYYERQKNAV</sequence>
<organism evidence="1 2">
    <name type="scientific">Rhodovulum iodosum</name>
    <dbReference type="NCBI Taxonomy" id="68291"/>
    <lineage>
        <taxon>Bacteria</taxon>
        <taxon>Pseudomonadati</taxon>
        <taxon>Pseudomonadota</taxon>
        <taxon>Alphaproteobacteria</taxon>
        <taxon>Rhodobacterales</taxon>
        <taxon>Paracoccaceae</taxon>
        <taxon>Rhodovulum</taxon>
    </lineage>
</organism>
<comment type="caution">
    <text evidence="1">The sequence shown here is derived from an EMBL/GenBank/DDBJ whole genome shotgun (WGS) entry which is preliminary data.</text>
</comment>
<gene>
    <name evidence="1" type="ORF">Ga0609869_001838</name>
</gene>
<proteinExistence type="predicted"/>
<dbReference type="Proteomes" id="UP001560019">
    <property type="component" value="Unassembled WGS sequence"/>
</dbReference>
<keyword evidence="2" id="KW-1185">Reference proteome</keyword>
<reference evidence="1 2" key="1">
    <citation type="submission" date="2024-06" db="EMBL/GenBank/DDBJ databases">
        <title>Genome of Rhodovulum iodosum, a marine photoferrotroph.</title>
        <authorList>
            <person name="Bianchini G."/>
            <person name="Nikeleit V."/>
            <person name="Kappler A."/>
            <person name="Bryce C."/>
            <person name="Sanchez-Baracaldo P."/>
        </authorList>
    </citation>
    <scope>NUCLEOTIDE SEQUENCE [LARGE SCALE GENOMIC DNA]</scope>
    <source>
        <strain evidence="1 2">UT/N1</strain>
    </source>
</reference>
<accession>A0ABV3XUL9</accession>